<dbReference type="EMBL" id="LBZM01000002">
    <property type="protein sequence ID" value="KKR72749.1"/>
    <property type="molecule type" value="Genomic_DNA"/>
</dbReference>
<keyword evidence="2" id="KW-0808">Transferase</keyword>
<dbReference type="Proteomes" id="UP000034664">
    <property type="component" value="Unassembled WGS sequence"/>
</dbReference>
<name>A0A0G0T6X9_9BACT</name>
<proteinExistence type="predicted"/>
<comment type="caution">
    <text evidence="2">The sequence shown here is derived from an EMBL/GenBank/DDBJ whole genome shotgun (WGS) entry which is preliminary data.</text>
</comment>
<dbReference type="AlphaFoldDB" id="A0A0G0T6X9"/>
<dbReference type="Pfam" id="PF00535">
    <property type="entry name" value="Glycos_transf_2"/>
    <property type="match status" value="1"/>
</dbReference>
<evidence type="ECO:0000313" key="3">
    <source>
        <dbReference type="Proteomes" id="UP000034664"/>
    </source>
</evidence>
<reference evidence="2 3" key="1">
    <citation type="journal article" date="2015" name="Nature">
        <title>rRNA introns, odd ribosomes, and small enigmatic genomes across a large radiation of phyla.</title>
        <authorList>
            <person name="Brown C.T."/>
            <person name="Hug L.A."/>
            <person name="Thomas B.C."/>
            <person name="Sharon I."/>
            <person name="Castelle C.J."/>
            <person name="Singh A."/>
            <person name="Wilkins M.J."/>
            <person name="Williams K.H."/>
            <person name="Banfield J.F."/>
        </authorList>
    </citation>
    <scope>NUCLEOTIDE SEQUENCE [LARGE SCALE GENOMIC DNA]</scope>
</reference>
<dbReference type="InterPro" id="IPR001173">
    <property type="entry name" value="Glyco_trans_2-like"/>
</dbReference>
<evidence type="ECO:0000259" key="1">
    <source>
        <dbReference type="Pfam" id="PF00535"/>
    </source>
</evidence>
<dbReference type="InterPro" id="IPR050256">
    <property type="entry name" value="Glycosyltransferase_2"/>
</dbReference>
<organism evidence="2 3">
    <name type="scientific">Candidatus Roizmanbacteria bacterium GW2011_GWB1_40_7</name>
    <dbReference type="NCBI Taxonomy" id="1618482"/>
    <lineage>
        <taxon>Bacteria</taxon>
        <taxon>Candidatus Roizmaniibacteriota</taxon>
    </lineage>
</organism>
<dbReference type="GO" id="GO:0016740">
    <property type="term" value="F:transferase activity"/>
    <property type="evidence" value="ECO:0007669"/>
    <property type="project" value="UniProtKB-KW"/>
</dbReference>
<protein>
    <submittedName>
        <fullName evidence="2">Glycosyltransferase</fullName>
    </submittedName>
</protein>
<feature type="domain" description="Glycosyltransferase 2-like" evidence="1">
    <location>
        <begin position="8"/>
        <end position="178"/>
    </location>
</feature>
<dbReference type="CDD" id="cd04179">
    <property type="entry name" value="DPM_DPG-synthase_like"/>
    <property type="match status" value="1"/>
</dbReference>
<evidence type="ECO:0000313" key="2">
    <source>
        <dbReference type="EMBL" id="KKR72749.1"/>
    </source>
</evidence>
<dbReference type="SUPFAM" id="SSF53448">
    <property type="entry name" value="Nucleotide-diphospho-sugar transferases"/>
    <property type="match status" value="1"/>
</dbReference>
<dbReference type="PANTHER" id="PTHR48090">
    <property type="entry name" value="UNDECAPRENYL-PHOSPHATE 4-DEOXY-4-FORMAMIDO-L-ARABINOSE TRANSFERASE-RELATED"/>
    <property type="match status" value="1"/>
</dbReference>
<dbReference type="Gene3D" id="3.90.550.10">
    <property type="entry name" value="Spore Coat Polysaccharide Biosynthesis Protein SpsA, Chain A"/>
    <property type="match status" value="1"/>
</dbReference>
<sequence>MARISKLSIIVPVFNEEKTIQDILKHLLELSLPDNIPFEIIVVNDGSTDGTYELISQISKKNKKISLLNHEQNEGKGAAVRTGIKKAAGDYIIIQDADLEYDPQYISTLLLELKKNAIDVVYGTRLHRLPHLDKEESRARFLIHYFGNRFLSLITSLLYGQWITDMETCYKLFPRSAVANMKLESRGFEFEPEITAKLMKQRHRIHEVPITTVPRGYEEGKKLNTVRDGIRAFLTLIKYRFT</sequence>
<dbReference type="PANTHER" id="PTHR48090:SF7">
    <property type="entry name" value="RFBJ PROTEIN"/>
    <property type="match status" value="1"/>
</dbReference>
<accession>A0A0G0T6X9</accession>
<gene>
    <name evidence="2" type="ORF">UU14_C0002G0002</name>
</gene>
<dbReference type="InterPro" id="IPR029044">
    <property type="entry name" value="Nucleotide-diphossugar_trans"/>
</dbReference>